<evidence type="ECO:0000313" key="2">
    <source>
        <dbReference type="EMBL" id="MDT0441954.1"/>
    </source>
</evidence>
<proteinExistence type="predicted"/>
<gene>
    <name evidence="2" type="ORF">RM779_04975</name>
</gene>
<dbReference type="Proteomes" id="UP001183615">
    <property type="component" value="Unassembled WGS sequence"/>
</dbReference>
<dbReference type="RefSeq" id="WP_311616170.1">
    <property type="nucleotide sequence ID" value="NZ_JAVREV010000002.1"/>
</dbReference>
<accession>A0ABU2RYW1</accession>
<organism evidence="2 3">
    <name type="scientific">Streptomyces johnsoniae</name>
    <dbReference type="NCBI Taxonomy" id="3075532"/>
    <lineage>
        <taxon>Bacteria</taxon>
        <taxon>Bacillati</taxon>
        <taxon>Actinomycetota</taxon>
        <taxon>Actinomycetes</taxon>
        <taxon>Kitasatosporales</taxon>
        <taxon>Streptomycetaceae</taxon>
        <taxon>Streptomyces</taxon>
    </lineage>
</organism>
<evidence type="ECO:0000256" key="1">
    <source>
        <dbReference type="SAM" id="MobiDB-lite"/>
    </source>
</evidence>
<feature type="compositionally biased region" description="Basic and acidic residues" evidence="1">
    <location>
        <begin position="68"/>
        <end position="87"/>
    </location>
</feature>
<name>A0ABU2RYW1_9ACTN</name>
<keyword evidence="3" id="KW-1185">Reference proteome</keyword>
<reference evidence="3" key="1">
    <citation type="submission" date="2023-07" db="EMBL/GenBank/DDBJ databases">
        <title>30 novel species of actinomycetes from the DSMZ collection.</title>
        <authorList>
            <person name="Nouioui I."/>
        </authorList>
    </citation>
    <scope>NUCLEOTIDE SEQUENCE [LARGE SCALE GENOMIC DNA]</scope>
    <source>
        <strain evidence="3">DSM 41886</strain>
    </source>
</reference>
<comment type="caution">
    <text evidence="2">The sequence shown here is derived from an EMBL/GenBank/DDBJ whole genome shotgun (WGS) entry which is preliminary data.</text>
</comment>
<protein>
    <submittedName>
        <fullName evidence="2">Uncharacterized protein</fullName>
    </submittedName>
</protein>
<sequence length="87" mass="9944">MRRDSVGPDVVVRRAGRRRLWDELVAAHAWWRAEGEPGIEDFGLTVTARGRTTAWPRSPDRPVPVRWSPERRAAGTLSRKADIDQRT</sequence>
<feature type="region of interest" description="Disordered" evidence="1">
    <location>
        <begin position="51"/>
        <end position="87"/>
    </location>
</feature>
<evidence type="ECO:0000313" key="3">
    <source>
        <dbReference type="Proteomes" id="UP001183615"/>
    </source>
</evidence>
<dbReference type="EMBL" id="JAVREV010000002">
    <property type="protein sequence ID" value="MDT0441954.1"/>
    <property type="molecule type" value="Genomic_DNA"/>
</dbReference>